<dbReference type="GO" id="GO:0005886">
    <property type="term" value="C:plasma membrane"/>
    <property type="evidence" value="ECO:0007669"/>
    <property type="project" value="UniProtKB-SubCell"/>
</dbReference>
<comment type="subunit">
    <text evidence="18">Interacts with the ninth PDZ domain of MPDZ. Interacts with the first PDZ domain of PARD3. The association between PARD3 and PARD6B probably disrupts this interaction. Interacts with ITGAL (via I-domain). Interacts with CD151.</text>
</comment>
<dbReference type="VEuPathDB" id="HostDB:ENSMFAG00000046174"/>
<keyword evidence="11" id="KW-0965">Cell junction</keyword>
<dbReference type="GO" id="GO:0035025">
    <property type="term" value="P:positive regulation of Rho protein signal transduction"/>
    <property type="evidence" value="ECO:0007669"/>
    <property type="project" value="Ensembl"/>
</dbReference>
<dbReference type="SUPFAM" id="SSF48726">
    <property type="entry name" value="Immunoglobulin"/>
    <property type="match status" value="2"/>
</dbReference>
<evidence type="ECO:0000259" key="21">
    <source>
        <dbReference type="PROSITE" id="PS50835"/>
    </source>
</evidence>
<feature type="signal peptide" evidence="20">
    <location>
        <begin position="1"/>
        <end position="27"/>
    </location>
</feature>
<feature type="domain" description="Ig-like" evidence="21">
    <location>
        <begin position="135"/>
        <end position="228"/>
    </location>
</feature>
<evidence type="ECO:0000256" key="8">
    <source>
        <dbReference type="ARBA" id="ARBA00022692"/>
    </source>
</evidence>
<dbReference type="Bgee" id="ENSMFAG00000046174">
    <property type="expression patterns" value="Expressed in lung and 12 other cell types or tissues"/>
</dbReference>
<dbReference type="GO" id="GO:0005178">
    <property type="term" value="F:integrin binding"/>
    <property type="evidence" value="ECO:0007669"/>
    <property type="project" value="Ensembl"/>
</dbReference>
<dbReference type="InterPro" id="IPR042456">
    <property type="entry name" value="F11R"/>
</dbReference>
<dbReference type="GO" id="GO:0007159">
    <property type="term" value="P:leukocyte cell-cell adhesion"/>
    <property type="evidence" value="ECO:0007669"/>
    <property type="project" value="Ensembl"/>
</dbReference>
<dbReference type="AlphaFoldDB" id="A0A2K5WS58"/>
<keyword evidence="13 19" id="KW-0472">Membrane</keyword>
<dbReference type="GO" id="GO:0090557">
    <property type="term" value="P:establishment of endothelial intestinal barrier"/>
    <property type="evidence" value="ECO:0007669"/>
    <property type="project" value="Ensembl"/>
</dbReference>
<dbReference type="CDD" id="cd20946">
    <property type="entry name" value="IgV_1_JAM1-like"/>
    <property type="match status" value="1"/>
</dbReference>
<evidence type="ECO:0000256" key="4">
    <source>
        <dbReference type="ARBA" id="ARBA00016608"/>
    </source>
</evidence>
<keyword evidence="5" id="KW-0796">Tight junction</keyword>
<evidence type="ECO:0000256" key="10">
    <source>
        <dbReference type="ARBA" id="ARBA00022737"/>
    </source>
</evidence>
<dbReference type="FunFam" id="2.60.40.10:FF:000906">
    <property type="entry name" value="Junctional adhesion molecule A"/>
    <property type="match status" value="1"/>
</dbReference>
<dbReference type="InterPro" id="IPR003598">
    <property type="entry name" value="Ig_sub2"/>
</dbReference>
<evidence type="ECO:0000256" key="15">
    <source>
        <dbReference type="ARBA" id="ARBA00023180"/>
    </source>
</evidence>
<keyword evidence="16" id="KW-0393">Immunoglobulin domain</keyword>
<dbReference type="PANTHER" id="PTHR45113">
    <property type="entry name" value="JUNCTIONAL ADHESION MOLECULE A"/>
    <property type="match status" value="1"/>
</dbReference>
<dbReference type="GO" id="GO:0051497">
    <property type="term" value="P:negative regulation of stress fiber assembly"/>
    <property type="evidence" value="ECO:0007669"/>
    <property type="project" value="Ensembl"/>
</dbReference>
<organism evidence="22 23">
    <name type="scientific">Macaca fascicularis</name>
    <name type="common">Crab-eating macaque</name>
    <name type="synonym">Cynomolgus monkey</name>
    <dbReference type="NCBI Taxonomy" id="9541"/>
    <lineage>
        <taxon>Eukaryota</taxon>
        <taxon>Metazoa</taxon>
        <taxon>Chordata</taxon>
        <taxon>Craniata</taxon>
        <taxon>Vertebrata</taxon>
        <taxon>Euteleostomi</taxon>
        <taxon>Mammalia</taxon>
        <taxon>Eutheria</taxon>
        <taxon>Euarchontoglires</taxon>
        <taxon>Primates</taxon>
        <taxon>Haplorrhini</taxon>
        <taxon>Catarrhini</taxon>
        <taxon>Cercopithecidae</taxon>
        <taxon>Cercopithecinae</taxon>
        <taxon>Macaca</taxon>
    </lineage>
</organism>
<dbReference type="Pfam" id="PF07686">
    <property type="entry name" value="V-set"/>
    <property type="match status" value="1"/>
</dbReference>
<keyword evidence="23" id="KW-1185">Reference proteome</keyword>
<dbReference type="InterPro" id="IPR003599">
    <property type="entry name" value="Ig_sub"/>
</dbReference>
<sequence length="346" mass="37573">MGTKAQADRKLLHLFILAILLCSLALGSVTVHSSEPEVRIPENNPVKLSCAYSGFSSPRVEWKFDQGDTTKLVCYNNKITASYEDRVTFLPSGITFKSVTREDTGTYTCMVSEEGGNNYGEVKVKLIVLVPPSKPTVSIPSSATIGNRAVLTCSEKDGSPPSEYTWFKDGIVMPTNPKSTRAFSNSSYVLNPTTGELVFDPLSASDTGEYSCEARNGYGTPMTSNAVRMEAVERNVGVIVAAVLVTLILLGILIFGIWFAYSRGHFDRTKKGTSSKKVIYSQPSARRGIQTDLVIPGVSLVGLTACHLHLPHSGATGLWPLMSVVSQDALFVFYTPHGPLLLRMCF</sequence>
<dbReference type="GO" id="GO:0005923">
    <property type="term" value="C:bicellular tight junction"/>
    <property type="evidence" value="ECO:0007669"/>
    <property type="project" value="UniProtKB-SubCell"/>
</dbReference>
<evidence type="ECO:0000256" key="2">
    <source>
        <dbReference type="ARBA" id="ARBA00004435"/>
    </source>
</evidence>
<keyword evidence="9 20" id="KW-0732">Signal</keyword>
<evidence type="ECO:0000256" key="11">
    <source>
        <dbReference type="ARBA" id="ARBA00022949"/>
    </source>
</evidence>
<evidence type="ECO:0000256" key="18">
    <source>
        <dbReference type="ARBA" id="ARBA00046718"/>
    </source>
</evidence>
<evidence type="ECO:0000256" key="7">
    <source>
        <dbReference type="ARBA" id="ARBA00022553"/>
    </source>
</evidence>
<dbReference type="GO" id="GO:0030165">
    <property type="term" value="F:PDZ domain binding"/>
    <property type="evidence" value="ECO:0007669"/>
    <property type="project" value="Ensembl"/>
</dbReference>
<evidence type="ECO:0000256" key="17">
    <source>
        <dbReference type="ARBA" id="ARBA00030590"/>
    </source>
</evidence>
<keyword evidence="6" id="KW-1003">Cell membrane</keyword>
<feature type="domain" description="Ig-like" evidence="21">
    <location>
        <begin position="27"/>
        <end position="125"/>
    </location>
</feature>
<feature type="chain" id="PRO_5030052359" description="Junctional adhesion molecule A" evidence="20">
    <location>
        <begin position="28"/>
        <end position="346"/>
    </location>
</feature>
<dbReference type="GO" id="GO:1902396">
    <property type="term" value="P:protein localization to bicellular tight junction"/>
    <property type="evidence" value="ECO:0007669"/>
    <property type="project" value="Ensembl"/>
</dbReference>
<keyword evidence="12 19" id="KW-1133">Transmembrane helix</keyword>
<comment type="similarity">
    <text evidence="3">Belongs to the immunoglobulin superfamily.</text>
</comment>
<dbReference type="GO" id="GO:0031032">
    <property type="term" value="P:actomyosin structure organization"/>
    <property type="evidence" value="ECO:0007669"/>
    <property type="project" value="Ensembl"/>
</dbReference>
<dbReference type="SMART" id="SM00406">
    <property type="entry name" value="IGv"/>
    <property type="match status" value="1"/>
</dbReference>
<evidence type="ECO:0000256" key="1">
    <source>
        <dbReference type="ARBA" id="ARBA00004251"/>
    </source>
</evidence>
<evidence type="ECO:0000256" key="12">
    <source>
        <dbReference type="ARBA" id="ARBA00022989"/>
    </source>
</evidence>
<dbReference type="InterPro" id="IPR013783">
    <property type="entry name" value="Ig-like_fold"/>
</dbReference>
<name>A0A2K5WS58_MACFA</name>
<dbReference type="SMART" id="SM00409">
    <property type="entry name" value="IG"/>
    <property type="match status" value="2"/>
</dbReference>
<dbReference type="GeneTree" id="ENSGT00940000159186"/>
<evidence type="ECO:0000256" key="14">
    <source>
        <dbReference type="ARBA" id="ARBA00023157"/>
    </source>
</evidence>
<dbReference type="GO" id="GO:0050892">
    <property type="term" value="P:intestinal absorption"/>
    <property type="evidence" value="ECO:0007669"/>
    <property type="project" value="Ensembl"/>
</dbReference>
<dbReference type="InterPro" id="IPR007110">
    <property type="entry name" value="Ig-like_dom"/>
</dbReference>
<evidence type="ECO:0000313" key="23">
    <source>
        <dbReference type="Proteomes" id="UP000233100"/>
    </source>
</evidence>
<proteinExistence type="inferred from homology"/>
<protein>
    <recommendedName>
        <fullName evidence="4">Junctional adhesion molecule A</fullName>
    </recommendedName>
    <alternativeName>
        <fullName evidence="17">Junctional adhesion molecule 1</fullName>
    </alternativeName>
</protein>
<dbReference type="GO" id="GO:1903142">
    <property type="term" value="P:positive regulation of establishment of endothelial barrier"/>
    <property type="evidence" value="ECO:0007669"/>
    <property type="project" value="Ensembl"/>
</dbReference>
<dbReference type="Proteomes" id="UP000233100">
    <property type="component" value="Chromosome 1"/>
</dbReference>
<dbReference type="GO" id="GO:2000810">
    <property type="term" value="P:regulation of bicellular tight junction assembly"/>
    <property type="evidence" value="ECO:0007669"/>
    <property type="project" value="Ensembl"/>
</dbReference>
<evidence type="ECO:0000313" key="22">
    <source>
        <dbReference type="Ensembl" id="ENSMFAP00000040026.2"/>
    </source>
</evidence>
<accession>A0A2K5WS58</accession>
<evidence type="ECO:0000256" key="20">
    <source>
        <dbReference type="SAM" id="SignalP"/>
    </source>
</evidence>
<evidence type="ECO:0000256" key="6">
    <source>
        <dbReference type="ARBA" id="ARBA00022475"/>
    </source>
</evidence>
<evidence type="ECO:0000256" key="16">
    <source>
        <dbReference type="ARBA" id="ARBA00023319"/>
    </source>
</evidence>
<keyword evidence="7" id="KW-0597">Phosphoprotein</keyword>
<evidence type="ECO:0000256" key="9">
    <source>
        <dbReference type="ARBA" id="ARBA00022729"/>
    </source>
</evidence>
<dbReference type="FunFam" id="2.60.40.10:FF:000342">
    <property type="entry name" value="Junctional adhesion molecule A"/>
    <property type="match status" value="1"/>
</dbReference>
<dbReference type="GO" id="GO:0008360">
    <property type="term" value="P:regulation of cell shape"/>
    <property type="evidence" value="ECO:0007669"/>
    <property type="project" value="Ensembl"/>
</dbReference>
<comment type="subcellular location">
    <subcellularLocation>
        <location evidence="2">Cell junction</location>
        <location evidence="2">Tight junction</location>
    </subcellularLocation>
    <subcellularLocation>
        <location evidence="1">Cell membrane</location>
        <topology evidence="1">Single-pass type I membrane protein</topology>
    </subcellularLocation>
</comment>
<dbReference type="GO" id="GO:0042803">
    <property type="term" value="F:protein homodimerization activity"/>
    <property type="evidence" value="ECO:0007669"/>
    <property type="project" value="Ensembl"/>
</dbReference>
<dbReference type="SMART" id="SM00408">
    <property type="entry name" value="IGc2"/>
    <property type="match status" value="2"/>
</dbReference>
<feature type="transmembrane region" description="Helical" evidence="19">
    <location>
        <begin position="236"/>
        <end position="261"/>
    </location>
</feature>
<dbReference type="GO" id="GO:0090559">
    <property type="term" value="P:regulation of membrane permeability"/>
    <property type="evidence" value="ECO:0007669"/>
    <property type="project" value="Ensembl"/>
</dbReference>
<reference evidence="22" key="3">
    <citation type="submission" date="2025-09" db="UniProtKB">
        <authorList>
            <consortium name="Ensembl"/>
        </authorList>
    </citation>
    <scope>IDENTIFICATION</scope>
</reference>
<dbReference type="Pfam" id="PF13927">
    <property type="entry name" value="Ig_3"/>
    <property type="match status" value="1"/>
</dbReference>
<dbReference type="GO" id="GO:0071260">
    <property type="term" value="P:cellular response to mechanical stimulus"/>
    <property type="evidence" value="ECO:0007669"/>
    <property type="project" value="Ensembl"/>
</dbReference>
<reference evidence="22 23" key="1">
    <citation type="submission" date="2013-03" db="EMBL/GenBank/DDBJ databases">
        <authorList>
            <person name="Warren W."/>
            <person name="Wilson R.K."/>
        </authorList>
    </citation>
    <scope>NUCLEOTIDE SEQUENCE</scope>
</reference>
<dbReference type="Gene3D" id="2.60.40.10">
    <property type="entry name" value="Immunoglobulins"/>
    <property type="match status" value="2"/>
</dbReference>
<keyword evidence="8 19" id="KW-0812">Transmembrane</keyword>
<evidence type="ECO:0000256" key="13">
    <source>
        <dbReference type="ARBA" id="ARBA00023136"/>
    </source>
</evidence>
<dbReference type="CDD" id="cd20950">
    <property type="entry name" value="IgI_2_JAM1"/>
    <property type="match status" value="1"/>
</dbReference>
<dbReference type="GO" id="GO:0035683">
    <property type="term" value="P:memory T cell extravasation"/>
    <property type="evidence" value="ECO:0007669"/>
    <property type="project" value="Ensembl"/>
</dbReference>
<dbReference type="GO" id="GO:1901731">
    <property type="term" value="P:positive regulation of platelet aggregation"/>
    <property type="evidence" value="ECO:0007669"/>
    <property type="project" value="Ensembl"/>
</dbReference>
<evidence type="ECO:0000256" key="5">
    <source>
        <dbReference type="ARBA" id="ARBA00022427"/>
    </source>
</evidence>
<dbReference type="PROSITE" id="PS50835">
    <property type="entry name" value="IG_LIKE"/>
    <property type="match status" value="2"/>
</dbReference>
<dbReference type="PANTHER" id="PTHR45113:SF1">
    <property type="entry name" value="JUNCTIONAL ADHESION MOLECULE A"/>
    <property type="match status" value="1"/>
</dbReference>
<dbReference type="GO" id="GO:0032991">
    <property type="term" value="C:protein-containing complex"/>
    <property type="evidence" value="ECO:0007669"/>
    <property type="project" value="Ensembl"/>
</dbReference>
<evidence type="ECO:0000256" key="3">
    <source>
        <dbReference type="ARBA" id="ARBA00008637"/>
    </source>
</evidence>
<dbReference type="InterPro" id="IPR036179">
    <property type="entry name" value="Ig-like_dom_sf"/>
</dbReference>
<keyword evidence="15" id="KW-0325">Glycoprotein</keyword>
<dbReference type="InterPro" id="IPR013106">
    <property type="entry name" value="Ig_V-set"/>
</dbReference>
<evidence type="ECO:0000256" key="19">
    <source>
        <dbReference type="SAM" id="Phobius"/>
    </source>
</evidence>
<dbReference type="Ensembl" id="ENSMFAT00000014291.2">
    <property type="protein sequence ID" value="ENSMFAP00000040026.2"/>
    <property type="gene ID" value="ENSMFAG00000046174.2"/>
</dbReference>
<keyword evidence="10" id="KW-0677">Repeat</keyword>
<reference evidence="22" key="2">
    <citation type="submission" date="2025-08" db="UniProtKB">
        <authorList>
            <consortium name="Ensembl"/>
        </authorList>
    </citation>
    <scope>IDENTIFICATION</scope>
</reference>
<dbReference type="GO" id="GO:0072659">
    <property type="term" value="P:protein localization to plasma membrane"/>
    <property type="evidence" value="ECO:0007669"/>
    <property type="project" value="Ensembl"/>
</dbReference>
<keyword evidence="14" id="KW-1015">Disulfide bond</keyword>
<gene>
    <name evidence="22" type="primary">F11R</name>
</gene>